<reference evidence="2 3" key="1">
    <citation type="submission" date="2013-05" db="EMBL/GenBank/DDBJ databases">
        <title>Genome assembly of Chondromyces apiculatus DSM 436.</title>
        <authorList>
            <person name="Sharma G."/>
            <person name="Khatri I."/>
            <person name="Kaur C."/>
            <person name="Mayilraj S."/>
            <person name="Subramanian S."/>
        </authorList>
    </citation>
    <scope>NUCLEOTIDE SEQUENCE [LARGE SCALE GENOMIC DNA]</scope>
    <source>
        <strain evidence="2 3">DSM 436</strain>
    </source>
</reference>
<evidence type="ECO:0000256" key="1">
    <source>
        <dbReference type="SAM" id="MobiDB-lite"/>
    </source>
</evidence>
<dbReference type="RefSeq" id="WP_231511256.1">
    <property type="nucleotide sequence ID" value="NZ_ASRX01000013.1"/>
</dbReference>
<evidence type="ECO:0000313" key="3">
    <source>
        <dbReference type="Proteomes" id="UP000019678"/>
    </source>
</evidence>
<sequence length="135" mass="14358">MELSRLFDELTRTAARTGIKVRMEHFDPNLSDMRRPRGGLCTLRGRQVILVDAGAALPDRIATVAAALSQVDLEALFLPPIVRATIGAHAVQGSAARRQAAAAPRAPQPLPPVRARHRGDDDGQEGGRGGREGPG</sequence>
<feature type="compositionally biased region" description="Low complexity" evidence="1">
    <location>
        <begin position="95"/>
        <end position="105"/>
    </location>
</feature>
<dbReference type="Proteomes" id="UP000019678">
    <property type="component" value="Unassembled WGS sequence"/>
</dbReference>
<dbReference type="EMBL" id="ASRX01000013">
    <property type="protein sequence ID" value="EYF07010.1"/>
    <property type="molecule type" value="Genomic_DNA"/>
</dbReference>
<name>A0A017TDY0_9BACT</name>
<comment type="caution">
    <text evidence="2">The sequence shown here is derived from an EMBL/GenBank/DDBJ whole genome shotgun (WGS) entry which is preliminary data.</text>
</comment>
<organism evidence="2 3">
    <name type="scientific">Chondromyces apiculatus DSM 436</name>
    <dbReference type="NCBI Taxonomy" id="1192034"/>
    <lineage>
        <taxon>Bacteria</taxon>
        <taxon>Pseudomonadati</taxon>
        <taxon>Myxococcota</taxon>
        <taxon>Polyangia</taxon>
        <taxon>Polyangiales</taxon>
        <taxon>Polyangiaceae</taxon>
        <taxon>Chondromyces</taxon>
    </lineage>
</organism>
<dbReference type="AlphaFoldDB" id="A0A017TDY0"/>
<proteinExistence type="predicted"/>
<gene>
    <name evidence="2" type="ORF">CAP_1269</name>
</gene>
<evidence type="ECO:0000313" key="2">
    <source>
        <dbReference type="EMBL" id="EYF07010.1"/>
    </source>
</evidence>
<accession>A0A017TDY0</accession>
<keyword evidence="3" id="KW-1185">Reference proteome</keyword>
<feature type="region of interest" description="Disordered" evidence="1">
    <location>
        <begin position="94"/>
        <end position="135"/>
    </location>
</feature>
<protein>
    <submittedName>
        <fullName evidence="2">Uncharacterized protein</fullName>
    </submittedName>
</protein>